<keyword evidence="2" id="KW-1185">Reference proteome</keyword>
<proteinExistence type="predicted"/>
<sequence length="119" mass="13222">MVGQNQSPSSPPCVISLDSRRNQSLQSHNKAISHNQGNRRSSERETRLPPPLVSSRSPPTLEYSTPGLVWISSRFAPEPVRRSSRTPSYATITQIFAGVRQSRSSHLPSSERQITTPSR</sequence>
<evidence type="ECO:0000313" key="2">
    <source>
        <dbReference type="Proteomes" id="UP001055879"/>
    </source>
</evidence>
<evidence type="ECO:0000313" key="1">
    <source>
        <dbReference type="EMBL" id="KAI3667752.1"/>
    </source>
</evidence>
<gene>
    <name evidence="1" type="ORF">L6452_42821</name>
</gene>
<protein>
    <submittedName>
        <fullName evidence="1">Uncharacterized protein</fullName>
    </submittedName>
</protein>
<comment type="caution">
    <text evidence="1">The sequence shown here is derived from an EMBL/GenBank/DDBJ whole genome shotgun (WGS) entry which is preliminary data.</text>
</comment>
<accession>A0ACB8XJJ9</accession>
<name>A0ACB8XJJ9_ARCLA</name>
<reference evidence="1 2" key="2">
    <citation type="journal article" date="2022" name="Mol. Ecol. Resour.">
        <title>The genomes of chicory, endive, great burdock and yacon provide insights into Asteraceae paleo-polyploidization history and plant inulin production.</title>
        <authorList>
            <person name="Fan W."/>
            <person name="Wang S."/>
            <person name="Wang H."/>
            <person name="Wang A."/>
            <person name="Jiang F."/>
            <person name="Liu H."/>
            <person name="Zhao H."/>
            <person name="Xu D."/>
            <person name="Zhang Y."/>
        </authorList>
    </citation>
    <scope>NUCLEOTIDE SEQUENCE [LARGE SCALE GENOMIC DNA]</scope>
    <source>
        <strain evidence="2">cv. Niubang</strain>
    </source>
</reference>
<dbReference type="EMBL" id="CM042063">
    <property type="protein sequence ID" value="KAI3667752.1"/>
    <property type="molecule type" value="Genomic_DNA"/>
</dbReference>
<organism evidence="1 2">
    <name type="scientific">Arctium lappa</name>
    <name type="common">Greater burdock</name>
    <name type="synonym">Lappa major</name>
    <dbReference type="NCBI Taxonomy" id="4217"/>
    <lineage>
        <taxon>Eukaryota</taxon>
        <taxon>Viridiplantae</taxon>
        <taxon>Streptophyta</taxon>
        <taxon>Embryophyta</taxon>
        <taxon>Tracheophyta</taxon>
        <taxon>Spermatophyta</taxon>
        <taxon>Magnoliopsida</taxon>
        <taxon>eudicotyledons</taxon>
        <taxon>Gunneridae</taxon>
        <taxon>Pentapetalae</taxon>
        <taxon>asterids</taxon>
        <taxon>campanulids</taxon>
        <taxon>Asterales</taxon>
        <taxon>Asteraceae</taxon>
        <taxon>Carduoideae</taxon>
        <taxon>Cardueae</taxon>
        <taxon>Arctiinae</taxon>
        <taxon>Arctium</taxon>
    </lineage>
</organism>
<reference evidence="2" key="1">
    <citation type="journal article" date="2022" name="Mol. Ecol. Resour.">
        <title>The genomes of chicory, endive, great burdock and yacon provide insights into Asteraceae palaeo-polyploidization history and plant inulin production.</title>
        <authorList>
            <person name="Fan W."/>
            <person name="Wang S."/>
            <person name="Wang H."/>
            <person name="Wang A."/>
            <person name="Jiang F."/>
            <person name="Liu H."/>
            <person name="Zhao H."/>
            <person name="Xu D."/>
            <person name="Zhang Y."/>
        </authorList>
    </citation>
    <scope>NUCLEOTIDE SEQUENCE [LARGE SCALE GENOMIC DNA]</scope>
    <source>
        <strain evidence="2">cv. Niubang</strain>
    </source>
</reference>
<dbReference type="Proteomes" id="UP001055879">
    <property type="component" value="Linkage Group LG17"/>
</dbReference>